<comment type="caution">
    <text evidence="1">The sequence shown here is derived from an EMBL/GenBank/DDBJ whole genome shotgun (WGS) entry which is preliminary data.</text>
</comment>
<dbReference type="InterPro" id="IPR023393">
    <property type="entry name" value="START-like_dom_sf"/>
</dbReference>
<keyword evidence="2" id="KW-1185">Reference proteome</keyword>
<sequence>MYKIKANIPSSLFHLKSRSPVPASYTDDVILFINKANLLNKIHLYLLMKLYQLHAKQSLPIRPEAAWAFLADPKNLKIITPEHMGFEILSGDDRPMFSGQIIQYTVSPFKGYTTKWVTEITHVQEGKYFVDEQRFGPYTLWHHKHFIKAVEGGVEMEDIIDYKIPFGIFGRLAHPILIKRQLQQIFSYREKKLIELFGTLENGSRELHFRSF</sequence>
<dbReference type="Gene3D" id="3.30.530.20">
    <property type="match status" value="1"/>
</dbReference>
<evidence type="ECO:0000313" key="2">
    <source>
        <dbReference type="Proteomes" id="UP000185728"/>
    </source>
</evidence>
<protein>
    <submittedName>
        <fullName evidence="1">Ligand-binding SRPBCC domain-containing protein</fullName>
    </submittedName>
</protein>
<name>A0ABY1KP95_9FLAO</name>
<reference evidence="1 2" key="1">
    <citation type="submission" date="2017-01" db="EMBL/GenBank/DDBJ databases">
        <authorList>
            <person name="Varghese N."/>
            <person name="Submissions S."/>
        </authorList>
    </citation>
    <scope>NUCLEOTIDE SEQUENCE [LARGE SCALE GENOMIC DNA]</scope>
    <source>
        <strain evidence="1 2">DSM 2061</strain>
    </source>
</reference>
<evidence type="ECO:0000313" key="1">
    <source>
        <dbReference type="EMBL" id="SIS54985.1"/>
    </source>
</evidence>
<dbReference type="EMBL" id="FTOB01000002">
    <property type="protein sequence ID" value="SIS54985.1"/>
    <property type="molecule type" value="Genomic_DNA"/>
</dbReference>
<gene>
    <name evidence="1" type="ORF">SAMN05421766_102681</name>
</gene>
<organism evidence="1 2">
    <name type="scientific">Zobellia uliginosa</name>
    <dbReference type="NCBI Taxonomy" id="143224"/>
    <lineage>
        <taxon>Bacteria</taxon>
        <taxon>Pseudomonadati</taxon>
        <taxon>Bacteroidota</taxon>
        <taxon>Flavobacteriia</taxon>
        <taxon>Flavobacteriales</taxon>
        <taxon>Flavobacteriaceae</taxon>
        <taxon>Zobellia</taxon>
    </lineage>
</organism>
<dbReference type="CDD" id="cd07820">
    <property type="entry name" value="SRPBCC_3"/>
    <property type="match status" value="1"/>
</dbReference>
<proteinExistence type="predicted"/>
<dbReference type="SUPFAM" id="SSF55961">
    <property type="entry name" value="Bet v1-like"/>
    <property type="match status" value="1"/>
</dbReference>
<accession>A0ABY1KP95</accession>
<dbReference type="Proteomes" id="UP000185728">
    <property type="component" value="Unassembled WGS sequence"/>
</dbReference>